<evidence type="ECO:0000313" key="3">
    <source>
        <dbReference type="Proteomes" id="UP001357223"/>
    </source>
</evidence>
<dbReference type="Proteomes" id="UP001357223">
    <property type="component" value="Chromosome"/>
</dbReference>
<accession>A0ABZ2CIK7</accession>
<evidence type="ECO:0000313" key="2">
    <source>
        <dbReference type="EMBL" id="WVX82375.1"/>
    </source>
</evidence>
<evidence type="ECO:0000259" key="1">
    <source>
        <dbReference type="Pfam" id="PF20613"/>
    </source>
</evidence>
<dbReference type="EMBL" id="CP137640">
    <property type="protein sequence ID" value="WVX82375.1"/>
    <property type="molecule type" value="Genomic_DNA"/>
</dbReference>
<name>A0ABZ2CIK7_9BACI</name>
<gene>
    <name evidence="2" type="ORF">R4Z09_05170</name>
</gene>
<keyword evidence="2" id="KW-0808">Transferase</keyword>
<feature type="domain" description="HipA-like kinase" evidence="1">
    <location>
        <begin position="8"/>
        <end position="239"/>
    </location>
</feature>
<keyword evidence="2" id="KW-0418">Kinase</keyword>
<proteinExistence type="predicted"/>
<organism evidence="2 3">
    <name type="scientific">Niallia oryzisoli</name>
    <dbReference type="NCBI Taxonomy" id="1737571"/>
    <lineage>
        <taxon>Bacteria</taxon>
        <taxon>Bacillati</taxon>
        <taxon>Bacillota</taxon>
        <taxon>Bacilli</taxon>
        <taxon>Bacillales</taxon>
        <taxon>Bacillaceae</taxon>
        <taxon>Niallia</taxon>
    </lineage>
</organism>
<dbReference type="Pfam" id="PF20613">
    <property type="entry name" value="HipA_2"/>
    <property type="match status" value="1"/>
</dbReference>
<sequence>MIEPIAYRKKLEGKSNAHLISFNDGKDYVVKYFQPGFEKTLPNEWVSYCLARYLGLPIPFARIVDIPQSFSSQVPELASMDSIPYQFALTYIPDCLDGHQVLNIPKITNSNELASIIVFDYWLYNSDRTRKNILLQEEEENAFRLWAIDHAEVFGTYNWQSKDLEQLPAGLIESATHQIMASFIEDEDQLFEQLDVIQTIPIFLIEEMVSMVPDEWMVTKEEKKTMVHSLLIRRKKVLQDLIQKFVNKVYRPIHDNEHSL</sequence>
<dbReference type="GO" id="GO:0016301">
    <property type="term" value="F:kinase activity"/>
    <property type="evidence" value="ECO:0007669"/>
    <property type="project" value="UniProtKB-KW"/>
</dbReference>
<dbReference type="InterPro" id="IPR046748">
    <property type="entry name" value="HipA_2"/>
</dbReference>
<reference evidence="2 3" key="1">
    <citation type="submission" date="2023-10" db="EMBL/GenBank/DDBJ databases">
        <title>Niallia locisalis sp.nov. isolated from a salt pond sample.</title>
        <authorList>
            <person name="Li X.-J."/>
            <person name="Dong L."/>
        </authorList>
    </citation>
    <scope>NUCLEOTIDE SEQUENCE [LARGE SCALE GENOMIC DNA]</scope>
    <source>
        <strain evidence="2 3">DSM 29761</strain>
    </source>
</reference>
<keyword evidence="3" id="KW-1185">Reference proteome</keyword>
<protein>
    <submittedName>
        <fullName evidence="2">HipA family kinase</fullName>
    </submittedName>
</protein>
<dbReference type="RefSeq" id="WP_338451277.1">
    <property type="nucleotide sequence ID" value="NZ_CP137640.1"/>
</dbReference>